<dbReference type="AlphaFoldDB" id="A0A5B7E0S9"/>
<reference evidence="1 2" key="1">
    <citation type="submission" date="2019-05" db="EMBL/GenBank/DDBJ databases">
        <title>Another draft genome of Portunus trituberculatus and its Hox gene families provides insights of decapod evolution.</title>
        <authorList>
            <person name="Jeong J.-H."/>
            <person name="Song I."/>
            <person name="Kim S."/>
            <person name="Choi T."/>
            <person name="Kim D."/>
            <person name="Ryu S."/>
            <person name="Kim W."/>
        </authorList>
    </citation>
    <scope>NUCLEOTIDE SEQUENCE [LARGE SCALE GENOMIC DNA]</scope>
    <source>
        <tissue evidence="1">Muscle</tissue>
    </source>
</reference>
<dbReference type="Proteomes" id="UP000324222">
    <property type="component" value="Unassembled WGS sequence"/>
</dbReference>
<sequence length="180" mass="20369">MASSMSTAMSVSTSMSTFANAYISQHQAARGHEKHEIHLWEDSGVNLLHLTYYCLKLKVSHAHRALRYRLLISRSLIFATLRSASAPLRDSSFICLRLALGGRRFGEVSEVQRFRQNRPYLDHPRTTKSQSQNRTYSCSEKVLPTFERMILTPGSVGRLHSTWLACCPPLPLASMIPDFT</sequence>
<proteinExistence type="predicted"/>
<protein>
    <submittedName>
        <fullName evidence="1">Uncharacterized protein</fullName>
    </submittedName>
</protein>
<accession>A0A5B7E0S9</accession>
<name>A0A5B7E0S9_PORTR</name>
<gene>
    <name evidence="1" type="ORF">E2C01_020764</name>
</gene>
<dbReference type="EMBL" id="VSRR010001772">
    <property type="protein sequence ID" value="MPC27591.1"/>
    <property type="molecule type" value="Genomic_DNA"/>
</dbReference>
<evidence type="ECO:0000313" key="2">
    <source>
        <dbReference type="Proteomes" id="UP000324222"/>
    </source>
</evidence>
<comment type="caution">
    <text evidence="1">The sequence shown here is derived from an EMBL/GenBank/DDBJ whole genome shotgun (WGS) entry which is preliminary data.</text>
</comment>
<keyword evidence="2" id="KW-1185">Reference proteome</keyword>
<evidence type="ECO:0000313" key="1">
    <source>
        <dbReference type="EMBL" id="MPC27591.1"/>
    </source>
</evidence>
<organism evidence="1 2">
    <name type="scientific">Portunus trituberculatus</name>
    <name type="common">Swimming crab</name>
    <name type="synonym">Neptunus trituberculatus</name>
    <dbReference type="NCBI Taxonomy" id="210409"/>
    <lineage>
        <taxon>Eukaryota</taxon>
        <taxon>Metazoa</taxon>
        <taxon>Ecdysozoa</taxon>
        <taxon>Arthropoda</taxon>
        <taxon>Crustacea</taxon>
        <taxon>Multicrustacea</taxon>
        <taxon>Malacostraca</taxon>
        <taxon>Eumalacostraca</taxon>
        <taxon>Eucarida</taxon>
        <taxon>Decapoda</taxon>
        <taxon>Pleocyemata</taxon>
        <taxon>Brachyura</taxon>
        <taxon>Eubrachyura</taxon>
        <taxon>Portunoidea</taxon>
        <taxon>Portunidae</taxon>
        <taxon>Portuninae</taxon>
        <taxon>Portunus</taxon>
    </lineage>
</organism>